<reference evidence="2 3" key="1">
    <citation type="journal article" date="2012" name="Science">
        <title>The Paleozoic origin of enzymatic lignin decomposition reconstructed from 31 fungal genomes.</title>
        <authorList>
            <person name="Floudas D."/>
            <person name="Binder M."/>
            <person name="Riley R."/>
            <person name="Barry K."/>
            <person name="Blanchette R.A."/>
            <person name="Henrissat B."/>
            <person name="Martinez A.T."/>
            <person name="Otillar R."/>
            <person name="Spatafora J.W."/>
            <person name="Yadav J.S."/>
            <person name="Aerts A."/>
            <person name="Benoit I."/>
            <person name="Boyd A."/>
            <person name="Carlson A."/>
            <person name="Copeland A."/>
            <person name="Coutinho P.M."/>
            <person name="de Vries R.P."/>
            <person name="Ferreira P."/>
            <person name="Findley K."/>
            <person name="Foster B."/>
            <person name="Gaskell J."/>
            <person name="Glotzer D."/>
            <person name="Gorecki P."/>
            <person name="Heitman J."/>
            <person name="Hesse C."/>
            <person name="Hori C."/>
            <person name="Igarashi K."/>
            <person name="Jurgens J.A."/>
            <person name="Kallen N."/>
            <person name="Kersten P."/>
            <person name="Kohler A."/>
            <person name="Kuees U."/>
            <person name="Kumar T.K.A."/>
            <person name="Kuo A."/>
            <person name="LaButti K."/>
            <person name="Larrondo L.F."/>
            <person name="Lindquist E."/>
            <person name="Ling A."/>
            <person name="Lombard V."/>
            <person name="Lucas S."/>
            <person name="Lundell T."/>
            <person name="Martin R."/>
            <person name="McLaughlin D.J."/>
            <person name="Morgenstern I."/>
            <person name="Morin E."/>
            <person name="Murat C."/>
            <person name="Nagy L.G."/>
            <person name="Nolan M."/>
            <person name="Ohm R.A."/>
            <person name="Patyshakuliyeva A."/>
            <person name="Rokas A."/>
            <person name="Ruiz-Duenas F.J."/>
            <person name="Sabat G."/>
            <person name="Salamov A."/>
            <person name="Samejima M."/>
            <person name="Schmutz J."/>
            <person name="Slot J.C."/>
            <person name="St John F."/>
            <person name="Stenlid J."/>
            <person name="Sun H."/>
            <person name="Sun S."/>
            <person name="Syed K."/>
            <person name="Tsang A."/>
            <person name="Wiebenga A."/>
            <person name="Young D."/>
            <person name="Pisabarro A."/>
            <person name="Eastwood D.C."/>
            <person name="Martin F."/>
            <person name="Cullen D."/>
            <person name="Grigoriev I.V."/>
            <person name="Hibbett D.S."/>
        </authorList>
    </citation>
    <scope>NUCLEOTIDE SEQUENCE</scope>
    <source>
        <strain evidence="3">FP-58527</strain>
    </source>
</reference>
<feature type="non-terminal residue" evidence="2">
    <location>
        <position position="235"/>
    </location>
</feature>
<organism evidence="2 3">
    <name type="scientific">Fomitopsis schrenkii</name>
    <name type="common">Brown rot fungus</name>
    <dbReference type="NCBI Taxonomy" id="2126942"/>
    <lineage>
        <taxon>Eukaryota</taxon>
        <taxon>Fungi</taxon>
        <taxon>Dikarya</taxon>
        <taxon>Basidiomycota</taxon>
        <taxon>Agaricomycotina</taxon>
        <taxon>Agaricomycetes</taxon>
        <taxon>Polyporales</taxon>
        <taxon>Fomitopsis</taxon>
    </lineage>
</organism>
<gene>
    <name evidence="2" type="ORF">FOMPIDRAFT_8127</name>
</gene>
<evidence type="ECO:0000313" key="2">
    <source>
        <dbReference type="EMBL" id="EPS93581.1"/>
    </source>
</evidence>
<dbReference type="HOGENOM" id="CLU_055847_1_0_1"/>
<keyword evidence="3" id="KW-1185">Reference proteome</keyword>
<accession>S8DJ00</accession>
<evidence type="ECO:0000313" key="3">
    <source>
        <dbReference type="Proteomes" id="UP000015241"/>
    </source>
</evidence>
<dbReference type="Proteomes" id="UP000015241">
    <property type="component" value="Unassembled WGS sequence"/>
</dbReference>
<sequence length="235" mass="26791">EDEPLALPSEFSASERRDMGLEALAVFERRIRVGHAYDLLDAVKQSVNHQGAFLLDKRRHARGQKDNTRSQQQVSDAAARTRSLAKLYNYNRDRLLALSEGEPSDVLKRINLKDDLKSKNWRAPRQQGDSREERAWIWTVVPPLGLHREFAALNPSIVDRVQWFRARADMSRVKEEINKLHAEFKRTRLGFDNMAQAWDVRTGAAELSEGAKAYAKKKASMFRTLASNCAAAFAK</sequence>
<dbReference type="InParanoid" id="S8DJ00"/>
<feature type="non-terminal residue" evidence="2">
    <location>
        <position position="1"/>
    </location>
</feature>
<feature type="region of interest" description="Disordered" evidence="1">
    <location>
        <begin position="58"/>
        <end position="78"/>
    </location>
</feature>
<dbReference type="OrthoDB" id="2753872at2759"/>
<dbReference type="AlphaFoldDB" id="S8DJ00"/>
<name>S8DJ00_FOMSC</name>
<dbReference type="EMBL" id="KE504267">
    <property type="protein sequence ID" value="EPS93581.1"/>
    <property type="molecule type" value="Genomic_DNA"/>
</dbReference>
<protein>
    <submittedName>
        <fullName evidence="2">Uncharacterized protein</fullName>
    </submittedName>
</protein>
<proteinExistence type="predicted"/>
<evidence type="ECO:0000256" key="1">
    <source>
        <dbReference type="SAM" id="MobiDB-lite"/>
    </source>
</evidence>
<dbReference type="STRING" id="743788.S8DJ00"/>